<organism evidence="1 2">
    <name type="scientific">Phytophthora oleae</name>
    <dbReference type="NCBI Taxonomy" id="2107226"/>
    <lineage>
        <taxon>Eukaryota</taxon>
        <taxon>Sar</taxon>
        <taxon>Stramenopiles</taxon>
        <taxon>Oomycota</taxon>
        <taxon>Peronosporomycetes</taxon>
        <taxon>Peronosporales</taxon>
        <taxon>Peronosporaceae</taxon>
        <taxon>Phytophthora</taxon>
    </lineage>
</organism>
<dbReference type="EMBL" id="JBIMZQ010000010">
    <property type="protein sequence ID" value="KAL3668748.1"/>
    <property type="molecule type" value="Genomic_DNA"/>
</dbReference>
<comment type="caution">
    <text evidence="1">The sequence shown here is derived from an EMBL/GenBank/DDBJ whole genome shotgun (WGS) entry which is preliminary data.</text>
</comment>
<name>A0ABD3FPE9_9STRA</name>
<accession>A0ABD3FPE9</accession>
<sequence length="261" mass="30120">MLQCSGTAKLTGLRCKREGEANVGHLFYCRDHLKCKGFKDEGQQLRCGSRGNLSYDGYCGAAHHPHYNFFKPIQFRGEDLPVTVNELLRSYDSTDAYTGAALKAKRTQRDHIVECQIPAHVLNMLRREYIDRGRRGITELRNVIPIVKEFVNDQKNLIPIDQDINVLKGAGVKSFLDERTFFDKDALWTTSLLEAHDQINCGRIQEMKKNHLGRRTTKRITKEMTKGLKRMERKLEDERDNKAVGRLAKNFKKLRVQIKNT</sequence>
<protein>
    <submittedName>
        <fullName evidence="1">Uncharacterized protein</fullName>
    </submittedName>
</protein>
<reference evidence="1 2" key="1">
    <citation type="submission" date="2024-09" db="EMBL/GenBank/DDBJ databases">
        <title>Genome sequencing and assembly of Phytophthora oleae, isolate VK10A, causative agent of rot of olive drupes.</title>
        <authorList>
            <person name="Conti Taguali S."/>
            <person name="Riolo M."/>
            <person name="La Spada F."/>
            <person name="Cacciola S.O."/>
            <person name="Dionisio G."/>
        </authorList>
    </citation>
    <scope>NUCLEOTIDE SEQUENCE [LARGE SCALE GENOMIC DNA]</scope>
    <source>
        <strain evidence="1 2">VK10A</strain>
    </source>
</reference>
<keyword evidence="2" id="KW-1185">Reference proteome</keyword>
<dbReference type="AlphaFoldDB" id="A0ABD3FPE9"/>
<dbReference type="Proteomes" id="UP001632037">
    <property type="component" value="Unassembled WGS sequence"/>
</dbReference>
<evidence type="ECO:0000313" key="2">
    <source>
        <dbReference type="Proteomes" id="UP001632037"/>
    </source>
</evidence>
<gene>
    <name evidence="1" type="ORF">V7S43_006043</name>
</gene>
<proteinExistence type="predicted"/>
<evidence type="ECO:0000313" key="1">
    <source>
        <dbReference type="EMBL" id="KAL3668748.1"/>
    </source>
</evidence>